<organism evidence="1 2">
    <name type="scientific">Petrolisthes manimaculis</name>
    <dbReference type="NCBI Taxonomy" id="1843537"/>
    <lineage>
        <taxon>Eukaryota</taxon>
        <taxon>Metazoa</taxon>
        <taxon>Ecdysozoa</taxon>
        <taxon>Arthropoda</taxon>
        <taxon>Crustacea</taxon>
        <taxon>Multicrustacea</taxon>
        <taxon>Malacostraca</taxon>
        <taxon>Eumalacostraca</taxon>
        <taxon>Eucarida</taxon>
        <taxon>Decapoda</taxon>
        <taxon>Pleocyemata</taxon>
        <taxon>Anomura</taxon>
        <taxon>Galatheoidea</taxon>
        <taxon>Porcellanidae</taxon>
        <taxon>Petrolisthes</taxon>
    </lineage>
</organism>
<comment type="caution">
    <text evidence="1">The sequence shown here is derived from an EMBL/GenBank/DDBJ whole genome shotgun (WGS) entry which is preliminary data.</text>
</comment>
<dbReference type="AlphaFoldDB" id="A0AAE1NE32"/>
<name>A0AAE1NE32_9EUCA</name>
<gene>
    <name evidence="1" type="ORF">Pmani_039474</name>
</gene>
<protein>
    <submittedName>
        <fullName evidence="1">Uncharacterized protein</fullName>
    </submittedName>
</protein>
<dbReference type="Proteomes" id="UP001292094">
    <property type="component" value="Unassembled WGS sequence"/>
</dbReference>
<keyword evidence="2" id="KW-1185">Reference proteome</keyword>
<evidence type="ECO:0000313" key="2">
    <source>
        <dbReference type="Proteomes" id="UP001292094"/>
    </source>
</evidence>
<sequence>MVTVSKDAKGWMLLKLLDPLYLTPFSVKSLIVNPVVESALASCHVGDLSVNTSAGTKIEASLWHLGSRLSTALGLGHRRGCDRGSKHKDNSWWCWWGVLKDKIFILWCCFGQRYVRRSCTLPRRALCLDVHSATTCTLPRCALCLDVHS</sequence>
<dbReference type="EMBL" id="JAWZYT010006841">
    <property type="protein sequence ID" value="KAK4287455.1"/>
    <property type="molecule type" value="Genomic_DNA"/>
</dbReference>
<evidence type="ECO:0000313" key="1">
    <source>
        <dbReference type="EMBL" id="KAK4287455.1"/>
    </source>
</evidence>
<proteinExistence type="predicted"/>
<reference evidence="1" key="1">
    <citation type="submission" date="2023-11" db="EMBL/GenBank/DDBJ databases">
        <title>Genome assemblies of two species of porcelain crab, Petrolisthes cinctipes and Petrolisthes manimaculis (Anomura: Porcellanidae).</title>
        <authorList>
            <person name="Angst P."/>
        </authorList>
    </citation>
    <scope>NUCLEOTIDE SEQUENCE</scope>
    <source>
        <strain evidence="1">PB745_02</strain>
        <tissue evidence="1">Gill</tissue>
    </source>
</reference>
<accession>A0AAE1NE32</accession>